<dbReference type="InterPro" id="IPR014756">
    <property type="entry name" value="Ig_E-set"/>
</dbReference>
<dbReference type="Pfam" id="PF01007">
    <property type="entry name" value="IRK"/>
    <property type="match status" value="1"/>
</dbReference>
<evidence type="ECO:0000256" key="12">
    <source>
        <dbReference type="RuleBase" id="RU003822"/>
    </source>
</evidence>
<dbReference type="PANTHER" id="PTHR11767:SF17">
    <property type="entry name" value="G PROTEIN-ACTIVATED INWARD RECTIFIER POTASSIUM CHANNEL 3"/>
    <property type="match status" value="1"/>
</dbReference>
<evidence type="ECO:0000256" key="10">
    <source>
        <dbReference type="ARBA" id="ARBA00023303"/>
    </source>
</evidence>
<dbReference type="InterPro" id="IPR041647">
    <property type="entry name" value="IRK_C"/>
</dbReference>
<evidence type="ECO:0000256" key="7">
    <source>
        <dbReference type="ARBA" id="ARBA00022989"/>
    </source>
</evidence>
<keyword evidence="4 12" id="KW-0812">Transmembrane</keyword>
<comment type="similarity">
    <text evidence="12">Belongs to the inward rectifier-type potassium channel (TC 1.A.2.1) family.</text>
</comment>
<comment type="subcellular location">
    <subcellularLocation>
        <location evidence="1 12">Membrane</location>
        <topology evidence="1 12">Multi-pass membrane protein</topology>
    </subcellularLocation>
</comment>
<keyword evidence="16" id="KW-1185">Reference proteome</keyword>
<gene>
    <name evidence="17" type="primary">KCNJ9</name>
</gene>
<dbReference type="CTD" id="3765"/>
<sequence>MAQENAAFSPGTEEPPRRRGRQRYVEKDGRCNVQQGNSGFVSAFLFSIETETTIGYGHRVITDQCPEGIVLLLLQAILGSMVNAFMVGCMFVKISQPNKRAATLVFSSHAVVSLRDGRLCLMFRVGDLRSSHIVEGAECPRMTCQARSSYLVDEVLWGHRFTSVLTLEDGFYEVDYASFHETFEVPTPSCSARELAEAAARLDAHLYWSIPSRLDEKVEEEGAGEGAGEEAEEEAGEGAGEGAGVDKEQNGCLPPPESESKV</sequence>
<dbReference type="Gene3D" id="2.60.40.1400">
    <property type="entry name" value="G protein-activated inward rectifier potassium channel 1"/>
    <property type="match status" value="2"/>
</dbReference>
<dbReference type="GO" id="GO:0005242">
    <property type="term" value="F:inward rectifier potassium channel activity"/>
    <property type="evidence" value="ECO:0007669"/>
    <property type="project" value="InterPro"/>
</dbReference>
<dbReference type="GO" id="GO:0034765">
    <property type="term" value="P:regulation of monoatomic ion transmembrane transport"/>
    <property type="evidence" value="ECO:0007669"/>
    <property type="project" value="TreeGrafter"/>
</dbReference>
<feature type="compositionally biased region" description="Acidic residues" evidence="13">
    <location>
        <begin position="217"/>
        <end position="236"/>
    </location>
</feature>
<keyword evidence="6 12" id="KW-0630">Potassium</keyword>
<keyword evidence="2 12" id="KW-0813">Transport</keyword>
<evidence type="ECO:0000259" key="14">
    <source>
        <dbReference type="Pfam" id="PF01007"/>
    </source>
</evidence>
<keyword evidence="5 12" id="KW-0851">Voltage-gated channel</keyword>
<feature type="region of interest" description="Disordered" evidence="13">
    <location>
        <begin position="216"/>
        <end position="262"/>
    </location>
</feature>
<dbReference type="RefSeq" id="XP_010845237.1">
    <property type="nucleotide sequence ID" value="XM_010846935.1"/>
</dbReference>
<feature type="region of interest" description="Disordered" evidence="13">
    <location>
        <begin position="1"/>
        <end position="23"/>
    </location>
</feature>
<evidence type="ECO:0000256" key="4">
    <source>
        <dbReference type="ARBA" id="ARBA00022692"/>
    </source>
</evidence>
<dbReference type="InterPro" id="IPR040445">
    <property type="entry name" value="Kir_TM"/>
</dbReference>
<dbReference type="Gene3D" id="1.10.287.70">
    <property type="match status" value="1"/>
</dbReference>
<evidence type="ECO:0000256" key="13">
    <source>
        <dbReference type="SAM" id="MobiDB-lite"/>
    </source>
</evidence>
<dbReference type="PANTHER" id="PTHR11767">
    <property type="entry name" value="INWARD RECTIFIER POTASSIUM CHANNEL"/>
    <property type="match status" value="1"/>
</dbReference>
<keyword evidence="10 12" id="KW-0407">Ion channel</keyword>
<dbReference type="GO" id="GO:0005886">
    <property type="term" value="C:plasma membrane"/>
    <property type="evidence" value="ECO:0007669"/>
    <property type="project" value="TreeGrafter"/>
</dbReference>
<name>A0A6P3I0S8_BISBB</name>
<keyword evidence="7" id="KW-1133">Transmembrane helix</keyword>
<dbReference type="SUPFAM" id="SSF81296">
    <property type="entry name" value="E set domains"/>
    <property type="match status" value="1"/>
</dbReference>
<feature type="domain" description="Inward rectifier potassium channel C-terminal" evidence="15">
    <location>
        <begin position="141"/>
        <end position="198"/>
    </location>
</feature>
<organism evidence="16 17">
    <name type="scientific">Bison bison bison</name>
    <name type="common">North American plains bison</name>
    <dbReference type="NCBI Taxonomy" id="43346"/>
    <lineage>
        <taxon>Eukaryota</taxon>
        <taxon>Metazoa</taxon>
        <taxon>Chordata</taxon>
        <taxon>Craniata</taxon>
        <taxon>Vertebrata</taxon>
        <taxon>Euteleostomi</taxon>
        <taxon>Mammalia</taxon>
        <taxon>Eutheria</taxon>
        <taxon>Laurasiatheria</taxon>
        <taxon>Artiodactyla</taxon>
        <taxon>Ruminantia</taxon>
        <taxon>Pecora</taxon>
        <taxon>Bovidae</taxon>
        <taxon>Bovinae</taxon>
        <taxon>Bison</taxon>
    </lineage>
</organism>
<proteinExistence type="inferred from homology"/>
<keyword evidence="3 12" id="KW-0633">Potassium transport</keyword>
<evidence type="ECO:0000256" key="6">
    <source>
        <dbReference type="ARBA" id="ARBA00022958"/>
    </source>
</evidence>
<evidence type="ECO:0000313" key="16">
    <source>
        <dbReference type="Proteomes" id="UP000515208"/>
    </source>
</evidence>
<dbReference type="GO" id="GO:0034702">
    <property type="term" value="C:monoatomic ion channel complex"/>
    <property type="evidence" value="ECO:0007669"/>
    <property type="project" value="UniProtKB-KW"/>
</dbReference>
<comment type="catalytic activity">
    <reaction evidence="11">
        <text>K(+)(in) = K(+)(out)</text>
        <dbReference type="Rhea" id="RHEA:29463"/>
        <dbReference type="ChEBI" id="CHEBI:29103"/>
    </reaction>
</comment>
<evidence type="ECO:0000256" key="11">
    <source>
        <dbReference type="ARBA" id="ARBA00034430"/>
    </source>
</evidence>
<evidence type="ECO:0000256" key="1">
    <source>
        <dbReference type="ARBA" id="ARBA00004141"/>
    </source>
</evidence>
<keyword evidence="8 12" id="KW-0406">Ion transport</keyword>
<dbReference type="AlphaFoldDB" id="A0A6P3I0S8"/>
<reference evidence="17" key="1">
    <citation type="submission" date="2025-08" db="UniProtKB">
        <authorList>
            <consortium name="RefSeq"/>
        </authorList>
    </citation>
    <scope>IDENTIFICATION</scope>
    <source>
        <tissue evidence="17">Blood</tissue>
    </source>
</reference>
<dbReference type="InterPro" id="IPR016449">
    <property type="entry name" value="K_chnl_inward-rec_Kir"/>
</dbReference>
<dbReference type="GO" id="GO:1990573">
    <property type="term" value="P:potassium ion import across plasma membrane"/>
    <property type="evidence" value="ECO:0007669"/>
    <property type="project" value="TreeGrafter"/>
</dbReference>
<protein>
    <submittedName>
        <fullName evidence="17">G protein-activated inward rectifier potassium channel 3</fullName>
    </submittedName>
</protein>
<evidence type="ECO:0000313" key="17">
    <source>
        <dbReference type="RefSeq" id="XP_010845237.1"/>
    </source>
</evidence>
<evidence type="ECO:0000256" key="3">
    <source>
        <dbReference type="ARBA" id="ARBA00022538"/>
    </source>
</evidence>
<evidence type="ECO:0000256" key="5">
    <source>
        <dbReference type="ARBA" id="ARBA00022882"/>
    </source>
</evidence>
<accession>A0A6P3I0S8</accession>
<feature type="compositionally biased region" description="Pro residues" evidence="13">
    <location>
        <begin position="253"/>
        <end position="262"/>
    </location>
</feature>
<dbReference type="KEGG" id="bbis:104993623"/>
<evidence type="ECO:0000259" key="15">
    <source>
        <dbReference type="Pfam" id="PF17655"/>
    </source>
</evidence>
<dbReference type="Proteomes" id="UP000515208">
    <property type="component" value="Unplaced"/>
</dbReference>
<evidence type="ECO:0000256" key="2">
    <source>
        <dbReference type="ARBA" id="ARBA00022448"/>
    </source>
</evidence>
<dbReference type="SUPFAM" id="SSF81324">
    <property type="entry name" value="Voltage-gated potassium channels"/>
    <property type="match status" value="1"/>
</dbReference>
<feature type="domain" description="Potassium channel inwardly rectifying transmembrane" evidence="14">
    <location>
        <begin position="37"/>
        <end position="97"/>
    </location>
</feature>
<dbReference type="GeneID" id="104993623"/>
<dbReference type="FunFam" id="1.10.287.70:FF:000340">
    <property type="entry name" value="ATP-sensitive inward rectifier potassium channel 8"/>
    <property type="match status" value="1"/>
</dbReference>
<evidence type="ECO:0000256" key="8">
    <source>
        <dbReference type="ARBA" id="ARBA00023065"/>
    </source>
</evidence>
<dbReference type="Pfam" id="PF17655">
    <property type="entry name" value="IRK_C"/>
    <property type="match status" value="2"/>
</dbReference>
<keyword evidence="9" id="KW-0472">Membrane</keyword>
<dbReference type="InterPro" id="IPR013518">
    <property type="entry name" value="K_chnl_inward-rec_Kir_cyto"/>
</dbReference>
<evidence type="ECO:0000256" key="9">
    <source>
        <dbReference type="ARBA" id="ARBA00023136"/>
    </source>
</evidence>
<feature type="domain" description="Inward rectifier potassium channel C-terminal" evidence="15">
    <location>
        <begin position="104"/>
        <end position="136"/>
    </location>
</feature>